<accession>A0A1F6E4Y1</accession>
<reference evidence="1 2" key="1">
    <citation type="journal article" date="2016" name="Nat. Commun.">
        <title>Thousands of microbial genomes shed light on interconnected biogeochemical processes in an aquifer system.</title>
        <authorList>
            <person name="Anantharaman K."/>
            <person name="Brown C.T."/>
            <person name="Hug L.A."/>
            <person name="Sharon I."/>
            <person name="Castelle C.J."/>
            <person name="Probst A.J."/>
            <person name="Thomas B.C."/>
            <person name="Singh A."/>
            <person name="Wilkins M.J."/>
            <person name="Karaoz U."/>
            <person name="Brodie E.L."/>
            <person name="Williams K.H."/>
            <person name="Hubbard S.S."/>
            <person name="Banfield J.F."/>
        </authorList>
    </citation>
    <scope>NUCLEOTIDE SEQUENCE [LARGE SCALE GENOMIC DNA]</scope>
</reference>
<evidence type="ECO:0000313" key="1">
    <source>
        <dbReference type="EMBL" id="OGG68743.1"/>
    </source>
</evidence>
<name>A0A1F6E4Y1_9BACT</name>
<sequence length="90" mass="10201">MTRDARFYFANLGADVARCAQALERHDEKRYQKLLATARRTLERLRESPSAFAEGELMLQGLELTRDAPASFRHELDCLIVPLALIPSTP</sequence>
<proteinExistence type="predicted"/>
<dbReference type="AlphaFoldDB" id="A0A1F6E4Y1"/>
<protein>
    <submittedName>
        <fullName evidence="1">Uncharacterized protein</fullName>
    </submittedName>
</protein>
<organism evidence="1 2">
    <name type="scientific">Candidatus Kaiserbacteria bacterium RIFCSPHIGHO2_02_FULL_56_30</name>
    <dbReference type="NCBI Taxonomy" id="1798499"/>
    <lineage>
        <taxon>Bacteria</taxon>
        <taxon>Candidatus Kaiseribacteriota</taxon>
    </lineage>
</organism>
<evidence type="ECO:0000313" key="2">
    <source>
        <dbReference type="Proteomes" id="UP000177107"/>
    </source>
</evidence>
<comment type="caution">
    <text evidence="1">The sequence shown here is derived from an EMBL/GenBank/DDBJ whole genome shotgun (WGS) entry which is preliminary data.</text>
</comment>
<gene>
    <name evidence="1" type="ORF">A3C95_01275</name>
</gene>
<dbReference type="EMBL" id="MFLM01000004">
    <property type="protein sequence ID" value="OGG68743.1"/>
    <property type="molecule type" value="Genomic_DNA"/>
</dbReference>
<dbReference type="STRING" id="1798499.A3C95_01275"/>
<dbReference type="Proteomes" id="UP000177107">
    <property type="component" value="Unassembled WGS sequence"/>
</dbReference>